<gene>
    <name evidence="2" type="ORF">L5515_002278</name>
</gene>
<dbReference type="InterPro" id="IPR001810">
    <property type="entry name" value="F-box_dom"/>
</dbReference>
<name>A0AAE9J5E5_CAEBR</name>
<dbReference type="PANTHER" id="PTHR21503:SF52">
    <property type="entry name" value="F-BOX DOMAIN-CONTAINING PROTEIN"/>
    <property type="match status" value="1"/>
</dbReference>
<organism evidence="2 3">
    <name type="scientific">Caenorhabditis briggsae</name>
    <dbReference type="NCBI Taxonomy" id="6238"/>
    <lineage>
        <taxon>Eukaryota</taxon>
        <taxon>Metazoa</taxon>
        <taxon>Ecdysozoa</taxon>
        <taxon>Nematoda</taxon>
        <taxon>Chromadorea</taxon>
        <taxon>Rhabditida</taxon>
        <taxon>Rhabditina</taxon>
        <taxon>Rhabditomorpha</taxon>
        <taxon>Rhabditoidea</taxon>
        <taxon>Rhabditidae</taxon>
        <taxon>Peloderinae</taxon>
        <taxon>Caenorhabditis</taxon>
    </lineage>
</organism>
<dbReference type="Pfam" id="PF00646">
    <property type="entry name" value="F-box"/>
    <property type="match status" value="1"/>
</dbReference>
<accession>A0AAE9J5E5</accession>
<protein>
    <recommendedName>
        <fullName evidence="1">F-box domain-containing protein</fullName>
    </recommendedName>
</protein>
<evidence type="ECO:0000259" key="1">
    <source>
        <dbReference type="PROSITE" id="PS50181"/>
    </source>
</evidence>
<dbReference type="InterPro" id="IPR012885">
    <property type="entry name" value="F-box_Sdz-33"/>
</dbReference>
<feature type="domain" description="F-box" evidence="1">
    <location>
        <begin position="2"/>
        <end position="50"/>
    </location>
</feature>
<sequence>MPIALLKFPTDLLREVFRLCDPFELYKLSKCSKRTQRTIMLGDTRNWKISFYGGNEMLVSIDYSYYYFNQAMNPKHYFQTNLGGYTNHMFIEFPVEGVFDLFVYLTNTFGIRTIKSLQMIFGSFANVSKVAKFSIDRNMETEICGIGFNQDVQDVVNFMPMLSQMNITQLFDCSLMCPPDFHFEFVKYPSQICIRNSFWFNINQLLDCTSAEVRLYDSMLSNQDLNVFLQKWKNAGAFPNLRLLLIHSRKIDNQSPMLDIIPPITIVNNPRIKVLVHGHGDIIDAVRVTKDDGTIGWLKVELGIYASLEFLICPSLFSTSLQIFLEKFSSYVIHLRDIERYLEREDFDKIDEKKVHQSNSLIRSQLAFGGQTDTHMDTIFRQILTA</sequence>
<reference evidence="2 3" key="1">
    <citation type="submission" date="2022-04" db="EMBL/GenBank/DDBJ databases">
        <title>Chromosome-level reference genomes for two strains of Caenorhabditis briggsae: an improved platform for comparative genomics.</title>
        <authorList>
            <person name="Stevens L."/>
            <person name="Andersen E."/>
        </authorList>
    </citation>
    <scope>NUCLEOTIDE SEQUENCE [LARGE SCALE GENOMIC DNA]</scope>
    <source>
        <strain evidence="2">VX34</strain>
        <tissue evidence="2">Whole-organism</tissue>
    </source>
</reference>
<proteinExistence type="predicted"/>
<evidence type="ECO:0000313" key="2">
    <source>
        <dbReference type="EMBL" id="UMM14499.1"/>
    </source>
</evidence>
<keyword evidence="3" id="KW-1185">Reference proteome</keyword>
<evidence type="ECO:0000313" key="3">
    <source>
        <dbReference type="Proteomes" id="UP000829354"/>
    </source>
</evidence>
<dbReference type="PANTHER" id="PTHR21503">
    <property type="entry name" value="F-BOX-CONTAINING HYPOTHETICAL PROTEIN C.ELEGANS"/>
    <property type="match status" value="1"/>
</dbReference>
<dbReference type="PROSITE" id="PS50181">
    <property type="entry name" value="FBOX"/>
    <property type="match status" value="1"/>
</dbReference>
<dbReference type="Proteomes" id="UP000829354">
    <property type="component" value="Chromosome I"/>
</dbReference>
<dbReference type="Pfam" id="PF07735">
    <property type="entry name" value="FBA_2"/>
    <property type="match status" value="1"/>
</dbReference>
<dbReference type="EMBL" id="CP092620">
    <property type="protein sequence ID" value="UMM14499.1"/>
    <property type="molecule type" value="Genomic_DNA"/>
</dbReference>
<dbReference type="AlphaFoldDB" id="A0AAE9J5E5"/>